<dbReference type="PANTHER" id="PTHR11465">
    <property type="entry name" value="CATALASE"/>
    <property type="match status" value="1"/>
</dbReference>
<evidence type="ECO:0000256" key="8">
    <source>
        <dbReference type="ARBA" id="ARBA00049254"/>
    </source>
</evidence>
<evidence type="ECO:0000256" key="3">
    <source>
        <dbReference type="ARBA" id="ARBA00022617"/>
    </source>
</evidence>
<comment type="catalytic activity">
    <reaction evidence="8 11">
        <text>2 H2O2 = O2 + 2 H2O</text>
        <dbReference type="Rhea" id="RHEA:20309"/>
        <dbReference type="ChEBI" id="CHEBI:15377"/>
        <dbReference type="ChEBI" id="CHEBI:15379"/>
        <dbReference type="ChEBI" id="CHEBI:16240"/>
        <dbReference type="EC" id="1.11.1.6"/>
    </reaction>
</comment>
<feature type="active site" evidence="9">
    <location>
        <position position="58"/>
    </location>
</feature>
<dbReference type="PROSITE" id="PS51402">
    <property type="entry name" value="CATALASE_3"/>
    <property type="match status" value="1"/>
</dbReference>
<evidence type="ECO:0000256" key="6">
    <source>
        <dbReference type="ARBA" id="ARBA00023004"/>
    </source>
</evidence>
<evidence type="ECO:0000256" key="5">
    <source>
        <dbReference type="ARBA" id="ARBA00023002"/>
    </source>
</evidence>
<accession>A0A0E3LKF7</accession>
<reference evidence="14 15" key="1">
    <citation type="submission" date="2014-07" db="EMBL/GenBank/DDBJ databases">
        <title>Methanogenic archaea and the global carbon cycle.</title>
        <authorList>
            <person name="Henriksen J.R."/>
            <person name="Luke J."/>
            <person name="Reinhart S."/>
            <person name="Benedict M.N."/>
            <person name="Youngblut N.D."/>
            <person name="Metcalf M.E."/>
            <person name="Whitaker R.J."/>
            <person name="Metcalf W.W."/>
        </authorList>
    </citation>
    <scope>NUCLEOTIDE SEQUENCE [LARGE SCALE GENOMIC DNA]</scope>
    <source>
        <strain evidence="14 15">Wiesmoor</strain>
    </source>
</reference>
<dbReference type="KEGG" id="mbw:MSBRW_0188"/>
<evidence type="ECO:0000256" key="7">
    <source>
        <dbReference type="ARBA" id="ARBA00023324"/>
    </source>
</evidence>
<dbReference type="GO" id="GO:0046872">
    <property type="term" value="F:metal ion binding"/>
    <property type="evidence" value="ECO:0007669"/>
    <property type="project" value="UniProtKB-KW"/>
</dbReference>
<dbReference type="InterPro" id="IPR020835">
    <property type="entry name" value="Catalase_sf"/>
</dbReference>
<dbReference type="PROSITE" id="PS00437">
    <property type="entry name" value="CATALASE_1"/>
    <property type="match status" value="1"/>
</dbReference>
<dbReference type="InterPro" id="IPR024711">
    <property type="entry name" value="Catalase_clade1/3"/>
</dbReference>
<dbReference type="PATRIC" id="fig|1434109.4.peg.207"/>
<dbReference type="GeneID" id="24821581"/>
<keyword evidence="6 10" id="KW-0408">Iron</keyword>
<evidence type="ECO:0000256" key="2">
    <source>
        <dbReference type="ARBA" id="ARBA00022559"/>
    </source>
</evidence>
<dbReference type="InterPro" id="IPR011614">
    <property type="entry name" value="Catalase_core"/>
</dbReference>
<dbReference type="CDD" id="cd08156">
    <property type="entry name" value="catalase_clade_3"/>
    <property type="match status" value="1"/>
</dbReference>
<evidence type="ECO:0000256" key="4">
    <source>
        <dbReference type="ARBA" id="ARBA00022723"/>
    </source>
</evidence>
<dbReference type="HOGENOM" id="CLU_010645_2_0_2"/>
<gene>
    <name evidence="14" type="ORF">MSBRW_0188</name>
</gene>
<protein>
    <recommendedName>
        <fullName evidence="11">Catalase</fullName>
        <ecNumber evidence="11">1.11.1.6</ecNumber>
    </recommendedName>
</protein>
<dbReference type="PROSITE" id="PS00438">
    <property type="entry name" value="CATALASE_2"/>
    <property type="match status" value="1"/>
</dbReference>
<dbReference type="SMART" id="SM01060">
    <property type="entry name" value="Catalase"/>
    <property type="match status" value="1"/>
</dbReference>
<evidence type="ECO:0000313" key="14">
    <source>
        <dbReference type="EMBL" id="AKB49441.1"/>
    </source>
</evidence>
<dbReference type="GO" id="GO:0042744">
    <property type="term" value="P:hydrogen peroxide catabolic process"/>
    <property type="evidence" value="ECO:0007669"/>
    <property type="project" value="UniProtKB-KW"/>
</dbReference>
<evidence type="ECO:0000256" key="12">
    <source>
        <dbReference type="SAM" id="Coils"/>
    </source>
</evidence>
<dbReference type="InterPro" id="IPR040333">
    <property type="entry name" value="Catalase_3"/>
</dbReference>
<dbReference type="SUPFAM" id="SSF56634">
    <property type="entry name" value="Heme-dependent catalase-like"/>
    <property type="match status" value="1"/>
</dbReference>
<keyword evidence="2 11" id="KW-0575">Peroxidase</keyword>
<evidence type="ECO:0000256" key="1">
    <source>
        <dbReference type="ARBA" id="ARBA00005329"/>
    </source>
</evidence>
<dbReference type="Gene3D" id="2.40.180.10">
    <property type="entry name" value="Catalase core domain"/>
    <property type="match status" value="1"/>
</dbReference>
<dbReference type="InterPro" id="IPR010582">
    <property type="entry name" value="Catalase_immune_responsive"/>
</dbReference>
<evidence type="ECO:0000259" key="13">
    <source>
        <dbReference type="SMART" id="SM01060"/>
    </source>
</evidence>
<feature type="domain" description="Catalase core" evidence="13">
    <location>
        <begin position="11"/>
        <end position="396"/>
    </location>
</feature>
<dbReference type="GO" id="GO:0004096">
    <property type="term" value="F:catalase activity"/>
    <property type="evidence" value="ECO:0007669"/>
    <property type="project" value="UniProtKB-EC"/>
</dbReference>
<name>A0A0E3LKF7_METBA</name>
<dbReference type="FunFam" id="2.40.180.10:FF:000001">
    <property type="entry name" value="Catalase"/>
    <property type="match status" value="1"/>
</dbReference>
<dbReference type="Pfam" id="PF00199">
    <property type="entry name" value="Catalase"/>
    <property type="match status" value="1"/>
</dbReference>
<keyword evidence="5 11" id="KW-0560">Oxidoreductase</keyword>
<feature type="coiled-coil region" evidence="12">
    <location>
        <begin position="478"/>
        <end position="505"/>
    </location>
</feature>
<dbReference type="AlphaFoldDB" id="A0A0E3LKF7"/>
<dbReference type="GO" id="GO:0005737">
    <property type="term" value="C:cytoplasm"/>
    <property type="evidence" value="ECO:0007669"/>
    <property type="project" value="TreeGrafter"/>
</dbReference>
<dbReference type="InterPro" id="IPR018028">
    <property type="entry name" value="Catalase"/>
</dbReference>
<dbReference type="SMR" id="A0A0E3LKF7"/>
<keyword evidence="4 10" id="KW-0479">Metal-binding</keyword>
<dbReference type="GO" id="GO:0020037">
    <property type="term" value="F:heme binding"/>
    <property type="evidence" value="ECO:0007669"/>
    <property type="project" value="InterPro"/>
</dbReference>
<feature type="binding site" description="axial binding residue" evidence="10">
    <location>
        <position position="341"/>
    </location>
    <ligand>
        <name>heme</name>
        <dbReference type="ChEBI" id="CHEBI:30413"/>
    </ligand>
    <ligandPart>
        <name>Fe</name>
        <dbReference type="ChEBI" id="CHEBI:18248"/>
    </ligandPart>
</feature>
<comment type="cofactor">
    <cofactor evidence="10">
        <name>heme</name>
        <dbReference type="ChEBI" id="CHEBI:30413"/>
    </cofactor>
</comment>
<dbReference type="Proteomes" id="UP000033038">
    <property type="component" value="Chromosome"/>
</dbReference>
<dbReference type="PRINTS" id="PR00067">
    <property type="entry name" value="CATALASE"/>
</dbReference>
<evidence type="ECO:0000256" key="9">
    <source>
        <dbReference type="PIRSR" id="PIRSR038928-1"/>
    </source>
</evidence>
<dbReference type="RefSeq" id="WP_011305841.1">
    <property type="nucleotide sequence ID" value="NZ_CP009526.1"/>
</dbReference>
<dbReference type="InterPro" id="IPR002226">
    <property type="entry name" value="Catalase_haem_BS"/>
</dbReference>
<dbReference type="InterPro" id="IPR024708">
    <property type="entry name" value="Catalase_AS"/>
</dbReference>
<dbReference type="GO" id="GO:0042542">
    <property type="term" value="P:response to hydrogen peroxide"/>
    <property type="evidence" value="ECO:0007669"/>
    <property type="project" value="TreeGrafter"/>
</dbReference>
<dbReference type="EC" id="1.11.1.6" evidence="11"/>
<keyword evidence="3 10" id="KW-0349">Heme</keyword>
<dbReference type="PANTHER" id="PTHR11465:SF9">
    <property type="entry name" value="CATALASE"/>
    <property type="match status" value="1"/>
</dbReference>
<dbReference type="PIRSF" id="PIRSF038928">
    <property type="entry name" value="Catalase_clade1-3"/>
    <property type="match status" value="1"/>
</dbReference>
<keyword evidence="7 11" id="KW-0376">Hydrogen peroxide</keyword>
<sequence length="505" mass="57066">MGEKNSSKVLTTGFGIPVGDDQNSLTAGNRGPVLMQDVHLLDKLSHFDHERIPERVVHAKGAGAGGYFEVTADVTKYTKAKFLSEIGKRTEVFVRFSTVGGEKGSADSARDPRGFAVKFYTEDGNYDLVGNNTPVFFIRDPLKFPDFIHTQKRNPATNCKDPDMFWDFLSLTPESIHQVTILFSDRGTPATYRNMNGYSSHTYKWYNEKGEYFWVQYHFKTDQGIKNLTLEEAEKIGGSDPDHATRDLYEAIKKGDYPSWTLEMQIMTPEQAEDYRFDIRDITKVWPHGDFPTMKIGKLVLNRNPTNYFAEVEQAAFSPANLVPGIGISPDKMLQGRVFSYHDTHIHRLGPNYNLIPVNAPKYSPENSYQRDGFMRVDANGGSGPNYWPNSFGGPSPDSVYLEPPFGVSGLAARTLYTHPNDDFVQAGNLYRDVMTDYDRENLVGNIVSHLSAAQKRIQLRQTALFFKADRDYGSRVAKGLELDIKEVERLANMTNEERARATER</sequence>
<evidence type="ECO:0000313" key="15">
    <source>
        <dbReference type="Proteomes" id="UP000033038"/>
    </source>
</evidence>
<evidence type="ECO:0000256" key="10">
    <source>
        <dbReference type="PIRSR" id="PIRSR038928-2"/>
    </source>
</evidence>
<dbReference type="Pfam" id="PF06628">
    <property type="entry name" value="Catalase-rel"/>
    <property type="match status" value="1"/>
</dbReference>
<organism evidence="14 15">
    <name type="scientific">Methanosarcina barkeri str. Wiesmoor</name>
    <dbReference type="NCBI Taxonomy" id="1434109"/>
    <lineage>
        <taxon>Archaea</taxon>
        <taxon>Methanobacteriati</taxon>
        <taxon>Methanobacteriota</taxon>
        <taxon>Stenosarchaea group</taxon>
        <taxon>Methanomicrobia</taxon>
        <taxon>Methanosarcinales</taxon>
        <taxon>Methanosarcinaceae</taxon>
        <taxon>Methanosarcina</taxon>
    </lineage>
</organism>
<comment type="similarity">
    <text evidence="1 11">Belongs to the catalase family.</text>
</comment>
<evidence type="ECO:0000256" key="11">
    <source>
        <dbReference type="RuleBase" id="RU000498"/>
    </source>
</evidence>
<dbReference type="EMBL" id="CP009526">
    <property type="protein sequence ID" value="AKB49441.1"/>
    <property type="molecule type" value="Genomic_DNA"/>
</dbReference>
<keyword evidence="12" id="KW-0175">Coiled coil</keyword>
<feature type="active site" evidence="9">
    <location>
        <position position="131"/>
    </location>
</feature>
<proteinExistence type="inferred from homology"/>